<sequence length="456" mass="52827">MERINETDVKLEEVLYKQQGKVEVYRVKLYRTGETLCMKKIYVENIGDATLMQTECLTMALFDHPNILKLRSASLGGYDREITHVLIFMNFCEEGDLEKLILNRASKKNYFKESEILEYLRQVVNAYAHMQEKNTAHRDIKPQNIFVCDQGRKLLIGDLGSAVKKDKNAGVTLTGTPLYLSPKLREVFLKANTFGGSNINHDVYKSDVYSLGLTFLYMASLNPVKDLCTLPDLQERINKRIEDLPDEYENIKQILQKMLAVEEENRLDFIQLEKLINKEKRLLELTDKTIIEGQNIEIQEGFYVCEGCNTNKNQDDLYVYTSGILCKNCASSIYTKLLPQYDIYHWCNNILHIIDRRTFSCCQREICRYCKTFHINPDTSCLVNYNQMPQGYSGEIYFLCSQCKKLGQDVYMTGRHSSYFICCENSHYQCLVCNEAFNNSNHESCPLLFSGKIINI</sequence>
<feature type="domain" description="Protein kinase" evidence="1">
    <location>
        <begin position="1"/>
        <end position="282"/>
    </location>
</feature>
<evidence type="ECO:0000259" key="1">
    <source>
        <dbReference type="PROSITE" id="PS50011"/>
    </source>
</evidence>
<name>A0A1R2BVB0_9CILI</name>
<organism evidence="2 3">
    <name type="scientific">Stentor coeruleus</name>
    <dbReference type="NCBI Taxonomy" id="5963"/>
    <lineage>
        <taxon>Eukaryota</taxon>
        <taxon>Sar</taxon>
        <taxon>Alveolata</taxon>
        <taxon>Ciliophora</taxon>
        <taxon>Postciliodesmatophora</taxon>
        <taxon>Heterotrichea</taxon>
        <taxon>Heterotrichida</taxon>
        <taxon>Stentoridae</taxon>
        <taxon>Stentor</taxon>
    </lineage>
</organism>
<dbReference type="Pfam" id="PF00069">
    <property type="entry name" value="Pkinase"/>
    <property type="match status" value="1"/>
</dbReference>
<dbReference type="InterPro" id="IPR053235">
    <property type="entry name" value="Ser_Thr_kinase"/>
</dbReference>
<proteinExistence type="predicted"/>
<keyword evidence="3" id="KW-1185">Reference proteome</keyword>
<dbReference type="InterPro" id="IPR000719">
    <property type="entry name" value="Prot_kinase_dom"/>
</dbReference>
<dbReference type="PANTHER" id="PTHR24361">
    <property type="entry name" value="MITOGEN-ACTIVATED KINASE KINASE KINASE"/>
    <property type="match status" value="1"/>
</dbReference>
<protein>
    <recommendedName>
        <fullName evidence="1">Protein kinase domain-containing protein</fullName>
    </recommendedName>
</protein>
<dbReference type="GO" id="GO:0005524">
    <property type="term" value="F:ATP binding"/>
    <property type="evidence" value="ECO:0007669"/>
    <property type="project" value="InterPro"/>
</dbReference>
<dbReference type="Proteomes" id="UP000187209">
    <property type="component" value="Unassembled WGS sequence"/>
</dbReference>
<dbReference type="EMBL" id="MPUH01000410">
    <property type="protein sequence ID" value="OMJ80743.1"/>
    <property type="molecule type" value="Genomic_DNA"/>
</dbReference>
<dbReference type="GO" id="GO:0005737">
    <property type="term" value="C:cytoplasm"/>
    <property type="evidence" value="ECO:0007669"/>
    <property type="project" value="TreeGrafter"/>
</dbReference>
<dbReference type="Gene3D" id="1.10.510.10">
    <property type="entry name" value="Transferase(Phosphotransferase) domain 1"/>
    <property type="match status" value="1"/>
</dbReference>
<gene>
    <name evidence="2" type="ORF">SteCoe_18950</name>
</gene>
<dbReference type="PANTHER" id="PTHR24361:SF613">
    <property type="entry name" value="NUCLEAR RECEPTOR-BINDING PROTEIN-RELATED"/>
    <property type="match status" value="1"/>
</dbReference>
<evidence type="ECO:0000313" key="2">
    <source>
        <dbReference type="EMBL" id="OMJ80743.1"/>
    </source>
</evidence>
<dbReference type="GO" id="GO:0004674">
    <property type="term" value="F:protein serine/threonine kinase activity"/>
    <property type="evidence" value="ECO:0007669"/>
    <property type="project" value="TreeGrafter"/>
</dbReference>
<evidence type="ECO:0000313" key="3">
    <source>
        <dbReference type="Proteomes" id="UP000187209"/>
    </source>
</evidence>
<dbReference type="AlphaFoldDB" id="A0A1R2BVB0"/>
<reference evidence="2 3" key="1">
    <citation type="submission" date="2016-11" db="EMBL/GenBank/DDBJ databases">
        <title>The macronuclear genome of Stentor coeruleus: a giant cell with tiny introns.</title>
        <authorList>
            <person name="Slabodnick M."/>
            <person name="Ruby J.G."/>
            <person name="Reiff S.B."/>
            <person name="Swart E.C."/>
            <person name="Gosai S."/>
            <person name="Prabakaran S."/>
            <person name="Witkowska E."/>
            <person name="Larue G.E."/>
            <person name="Fisher S."/>
            <person name="Freeman R.M."/>
            <person name="Gunawardena J."/>
            <person name="Chu W."/>
            <person name="Stover N.A."/>
            <person name="Gregory B.D."/>
            <person name="Nowacki M."/>
            <person name="Derisi J."/>
            <person name="Roy S.W."/>
            <person name="Marshall W.F."/>
            <person name="Sood P."/>
        </authorList>
    </citation>
    <scope>NUCLEOTIDE SEQUENCE [LARGE SCALE GENOMIC DNA]</scope>
    <source>
        <strain evidence="2">WM001</strain>
    </source>
</reference>
<dbReference type="OrthoDB" id="4062651at2759"/>
<dbReference type="PROSITE" id="PS50011">
    <property type="entry name" value="PROTEIN_KINASE_DOM"/>
    <property type="match status" value="1"/>
</dbReference>
<dbReference type="SUPFAM" id="SSF56112">
    <property type="entry name" value="Protein kinase-like (PK-like)"/>
    <property type="match status" value="1"/>
</dbReference>
<dbReference type="SMART" id="SM00220">
    <property type="entry name" value="S_TKc"/>
    <property type="match status" value="1"/>
</dbReference>
<accession>A0A1R2BVB0</accession>
<comment type="caution">
    <text evidence="2">The sequence shown here is derived from an EMBL/GenBank/DDBJ whole genome shotgun (WGS) entry which is preliminary data.</text>
</comment>
<dbReference type="InterPro" id="IPR011009">
    <property type="entry name" value="Kinase-like_dom_sf"/>
</dbReference>